<sequence length="60" mass="6777">MDEEEKNNKLIVDLKMGDIRVLITGTDENKDYEFAVQGGAPIRVGIPFIKEILDELKEGK</sequence>
<dbReference type="EMBL" id="LAZR01000795">
    <property type="protein sequence ID" value="KKN57631.1"/>
    <property type="molecule type" value="Genomic_DNA"/>
</dbReference>
<name>A0A0F9U8P8_9ZZZZ</name>
<organism evidence="1">
    <name type="scientific">marine sediment metagenome</name>
    <dbReference type="NCBI Taxonomy" id="412755"/>
    <lineage>
        <taxon>unclassified sequences</taxon>
        <taxon>metagenomes</taxon>
        <taxon>ecological metagenomes</taxon>
    </lineage>
</organism>
<comment type="caution">
    <text evidence="1">The sequence shown here is derived from an EMBL/GenBank/DDBJ whole genome shotgun (WGS) entry which is preliminary data.</text>
</comment>
<dbReference type="AlphaFoldDB" id="A0A0F9U8P8"/>
<protein>
    <submittedName>
        <fullName evidence="1">Uncharacterized protein</fullName>
    </submittedName>
</protein>
<evidence type="ECO:0000313" key="1">
    <source>
        <dbReference type="EMBL" id="KKN57631.1"/>
    </source>
</evidence>
<reference evidence="1" key="1">
    <citation type="journal article" date="2015" name="Nature">
        <title>Complex archaea that bridge the gap between prokaryotes and eukaryotes.</title>
        <authorList>
            <person name="Spang A."/>
            <person name="Saw J.H."/>
            <person name="Jorgensen S.L."/>
            <person name="Zaremba-Niedzwiedzka K."/>
            <person name="Martijn J."/>
            <person name="Lind A.E."/>
            <person name="van Eijk R."/>
            <person name="Schleper C."/>
            <person name="Guy L."/>
            <person name="Ettema T.J."/>
        </authorList>
    </citation>
    <scope>NUCLEOTIDE SEQUENCE</scope>
</reference>
<gene>
    <name evidence="1" type="ORF">LCGC14_0560030</name>
</gene>
<accession>A0A0F9U8P8</accession>
<proteinExistence type="predicted"/>